<evidence type="ECO:0000256" key="1">
    <source>
        <dbReference type="ARBA" id="ARBA00023157"/>
    </source>
</evidence>
<dbReference type="PANTHER" id="PTHR10424:SF73">
    <property type="entry name" value="ENDOGENOUS RETROVIRUS GROUP FC1 ENV POLYPROTEIN-RELATED"/>
    <property type="match status" value="1"/>
</dbReference>
<dbReference type="Ensembl" id="ENSACUT00000020643.1">
    <property type="protein sequence ID" value="ENSACUP00000019350.1"/>
    <property type="gene ID" value="ENSACUG00000012960.1"/>
</dbReference>
<evidence type="ECO:0008006" key="4">
    <source>
        <dbReference type="Google" id="ProtNLM"/>
    </source>
</evidence>
<evidence type="ECO:0000313" key="3">
    <source>
        <dbReference type="Proteomes" id="UP000472269"/>
    </source>
</evidence>
<proteinExistence type="predicted"/>
<dbReference type="OMA" id="TYVDETH"/>
<dbReference type="AlphaFoldDB" id="A0A663N3C8"/>
<sequence length="93" mass="10315">MWGQHEMEKAILNVSGETEKLANSTAHGLLTLHKEVTELSKLTIQNRMALDMILASQGGVCTSFSVSCYMDTERSGELVTDVHKIWEVSSTMQ</sequence>
<dbReference type="Gene3D" id="1.10.287.210">
    <property type="match status" value="1"/>
</dbReference>
<keyword evidence="3" id="KW-1185">Reference proteome</keyword>
<evidence type="ECO:0000313" key="2">
    <source>
        <dbReference type="Ensembl" id="ENSACUP00000019350.1"/>
    </source>
</evidence>
<name>A0A663N3C8_ATHCN</name>
<protein>
    <recommendedName>
        <fullName evidence="4">ERVV2 protein</fullName>
    </recommendedName>
</protein>
<reference evidence="2" key="2">
    <citation type="submission" date="2025-09" db="UniProtKB">
        <authorList>
            <consortium name="Ensembl"/>
        </authorList>
    </citation>
    <scope>IDENTIFICATION</scope>
</reference>
<keyword evidence="1" id="KW-1015">Disulfide bond</keyword>
<reference evidence="2" key="1">
    <citation type="submission" date="2025-08" db="UniProtKB">
        <authorList>
            <consortium name="Ensembl"/>
        </authorList>
    </citation>
    <scope>IDENTIFICATION</scope>
</reference>
<dbReference type="Proteomes" id="UP000472269">
    <property type="component" value="Unplaced"/>
</dbReference>
<dbReference type="InterPro" id="IPR018154">
    <property type="entry name" value="TLV/ENV_coat_polyprotein"/>
</dbReference>
<accession>A0A663N3C8</accession>
<dbReference type="SUPFAM" id="SSF58069">
    <property type="entry name" value="Virus ectodomain"/>
    <property type="match status" value="1"/>
</dbReference>
<dbReference type="Pfam" id="PF00429">
    <property type="entry name" value="TLV_coat"/>
    <property type="match status" value="1"/>
</dbReference>
<organism evidence="2 3">
    <name type="scientific">Athene cunicularia</name>
    <name type="common">Burrowing owl</name>
    <name type="synonym">Speotyto cunicularia</name>
    <dbReference type="NCBI Taxonomy" id="194338"/>
    <lineage>
        <taxon>Eukaryota</taxon>
        <taxon>Metazoa</taxon>
        <taxon>Chordata</taxon>
        <taxon>Craniata</taxon>
        <taxon>Vertebrata</taxon>
        <taxon>Euteleostomi</taxon>
        <taxon>Archelosauria</taxon>
        <taxon>Archosauria</taxon>
        <taxon>Dinosauria</taxon>
        <taxon>Saurischia</taxon>
        <taxon>Theropoda</taxon>
        <taxon>Coelurosauria</taxon>
        <taxon>Aves</taxon>
        <taxon>Neognathae</taxon>
        <taxon>Neoaves</taxon>
        <taxon>Telluraves</taxon>
        <taxon>Strigiformes</taxon>
        <taxon>Strigidae</taxon>
        <taxon>Athene</taxon>
    </lineage>
</organism>
<dbReference type="PANTHER" id="PTHR10424">
    <property type="entry name" value="VIRAL ENVELOPE PROTEIN"/>
    <property type="match status" value="1"/>
</dbReference>